<gene>
    <name evidence="2" type="ORF">CTKZ_06570</name>
</gene>
<dbReference type="AlphaFoldDB" id="A0A401UWN6"/>
<evidence type="ECO:0000256" key="1">
    <source>
        <dbReference type="SAM" id="SignalP"/>
    </source>
</evidence>
<keyword evidence="1" id="KW-0732">Signal</keyword>
<proteinExistence type="predicted"/>
<accession>A0A401UWN6</accession>
<dbReference type="EMBL" id="BHYL01000050">
    <property type="protein sequence ID" value="GCD19095.1"/>
    <property type="molecule type" value="Genomic_DNA"/>
</dbReference>
<comment type="caution">
    <text evidence="2">The sequence shown here is derived from an EMBL/GenBank/DDBJ whole genome shotgun (WGS) entry which is preliminary data.</text>
</comment>
<keyword evidence="3" id="KW-1185">Reference proteome</keyword>
<sequence>MRKRISVAIAAAAVVGAILYPSAASAYYGGTAYSGDGSAWGSVEVTSAATFTLQDSHADGRGPILYYKIGSTPWGSFSNGKGAGGQVVYTPSIVVSPGKVISWYVCNVNTQTGYRSCGSTKTITA</sequence>
<protein>
    <submittedName>
        <fullName evidence="2">Uncharacterized protein</fullName>
    </submittedName>
</protein>
<reference evidence="2 3" key="1">
    <citation type="submission" date="2018-11" db="EMBL/GenBank/DDBJ databases">
        <title>Draft genome sequence of Cellulomonas takizawaensis strain TKZ-21.</title>
        <authorList>
            <person name="Yamamura H."/>
            <person name="Hayashi T."/>
            <person name="Hamada M."/>
            <person name="Serisawa Y."/>
            <person name="Matsuyama K."/>
            <person name="Nakagawa Y."/>
            <person name="Otoguro M."/>
            <person name="Yanagida F."/>
            <person name="Hayakawa M."/>
        </authorList>
    </citation>
    <scope>NUCLEOTIDE SEQUENCE [LARGE SCALE GENOMIC DNA]</scope>
    <source>
        <strain evidence="2 3">TKZ-21</strain>
    </source>
</reference>
<name>A0A401UWN6_9CELL</name>
<evidence type="ECO:0000313" key="3">
    <source>
        <dbReference type="Proteomes" id="UP000288246"/>
    </source>
</evidence>
<dbReference type="Proteomes" id="UP000288246">
    <property type="component" value="Unassembled WGS sequence"/>
</dbReference>
<dbReference type="RefSeq" id="WP_124341639.1">
    <property type="nucleotide sequence ID" value="NZ_BHYL01000050.1"/>
</dbReference>
<feature type="signal peptide" evidence="1">
    <location>
        <begin position="1"/>
        <end position="26"/>
    </location>
</feature>
<feature type="chain" id="PRO_5019183836" evidence="1">
    <location>
        <begin position="27"/>
        <end position="125"/>
    </location>
</feature>
<evidence type="ECO:0000313" key="2">
    <source>
        <dbReference type="EMBL" id="GCD19095.1"/>
    </source>
</evidence>
<organism evidence="2 3">
    <name type="scientific">Cellulomonas algicola</name>
    <dbReference type="NCBI Taxonomy" id="2071633"/>
    <lineage>
        <taxon>Bacteria</taxon>
        <taxon>Bacillati</taxon>
        <taxon>Actinomycetota</taxon>
        <taxon>Actinomycetes</taxon>
        <taxon>Micrococcales</taxon>
        <taxon>Cellulomonadaceae</taxon>
        <taxon>Cellulomonas</taxon>
    </lineage>
</organism>
<dbReference type="OrthoDB" id="9990173at2"/>